<gene>
    <name evidence="6" type="ORF">LEP1GSC050_3767</name>
</gene>
<dbReference type="GO" id="GO:0032259">
    <property type="term" value="P:methylation"/>
    <property type="evidence" value="ECO:0007669"/>
    <property type="project" value="UniProtKB-KW"/>
</dbReference>
<dbReference type="EMBL" id="AHMO02000008">
    <property type="protein sequence ID" value="EQA45988.1"/>
    <property type="molecule type" value="Genomic_DNA"/>
</dbReference>
<dbReference type="InterPro" id="IPR029063">
    <property type="entry name" value="SAM-dependent_MTases_sf"/>
</dbReference>
<reference evidence="6" key="1">
    <citation type="submission" date="2013-05" db="EMBL/GenBank/DDBJ databases">
        <authorList>
            <person name="Harkins D.M."/>
            <person name="Durkin A.S."/>
            <person name="Brinkac L.M."/>
            <person name="Haft D.H."/>
            <person name="Selengut J.D."/>
            <person name="Sanka R."/>
            <person name="DePew J."/>
            <person name="Purushe J."/>
            <person name="Hartskeerl R.A."/>
            <person name="Ahmed A."/>
            <person name="van der Linden H."/>
            <person name="Goris M.G.A."/>
            <person name="Vinetz J.M."/>
            <person name="Sutton G.G."/>
            <person name="Nierman W.C."/>
            <person name="Fouts D.E."/>
        </authorList>
    </citation>
    <scope>NUCLEOTIDE SEQUENCE [LARGE SCALE GENOMIC DNA]</scope>
    <source>
        <strain evidence="6">5399</strain>
    </source>
</reference>
<dbReference type="OrthoDB" id="9772751at2"/>
<evidence type="ECO:0000259" key="5">
    <source>
        <dbReference type="Pfam" id="PF08241"/>
    </source>
</evidence>
<name>T0GKS7_9LEPT</name>
<sequence length="282" mass="32771">MLRHGMSLFFRRKVDAAPSTLTHLYLNGLGGTSWANLGYWKDTTDYPTACLDLALLIGEKAKLSSSDLLLDLGFGCGDQLLVWNRKFCVLPERITAINSSTEQFQFAQRMLESRNLTVDLRLESIEFLNRIPAASYDKIVCLDSAYFFPNRKRFMEEAFRILRSNGIFASAEIILNGETLNWWNDAIRKIVCSMAGIPSSNRMTMVTLKDLYFSIGFQEESFEYIDEFVFNGFAEFIRKNVHSENSRFPRQVVKRYNDFADFLSSDRRRKFFRYAIYSLKKR</sequence>
<evidence type="ECO:0000313" key="6">
    <source>
        <dbReference type="EMBL" id="EQA45988.1"/>
    </source>
</evidence>
<organism evidence="6 7">
    <name type="scientific">Leptospira broomii serovar Hurstbridge str. 5399</name>
    <dbReference type="NCBI Taxonomy" id="1049789"/>
    <lineage>
        <taxon>Bacteria</taxon>
        <taxon>Pseudomonadati</taxon>
        <taxon>Spirochaetota</taxon>
        <taxon>Spirochaetia</taxon>
        <taxon>Leptospirales</taxon>
        <taxon>Leptospiraceae</taxon>
        <taxon>Leptospira</taxon>
    </lineage>
</organism>
<evidence type="ECO:0000256" key="3">
    <source>
        <dbReference type="ARBA" id="ARBA00022679"/>
    </source>
</evidence>
<dbReference type="InterPro" id="IPR013216">
    <property type="entry name" value="Methyltransf_11"/>
</dbReference>
<comment type="pathway">
    <text evidence="4">Phospholipid metabolism.</text>
</comment>
<evidence type="ECO:0000256" key="1">
    <source>
        <dbReference type="ARBA" id="ARBA00005189"/>
    </source>
</evidence>
<accession>T0GKS7</accession>
<dbReference type="RefSeq" id="WP_020987724.1">
    <property type="nucleotide sequence ID" value="NZ_AHMO02000008.1"/>
</dbReference>
<evidence type="ECO:0000256" key="4">
    <source>
        <dbReference type="ARBA" id="ARBA00025707"/>
    </source>
</evidence>
<dbReference type="PANTHER" id="PTHR44307">
    <property type="entry name" value="PHOSPHOETHANOLAMINE METHYLTRANSFERASE"/>
    <property type="match status" value="1"/>
</dbReference>
<dbReference type="AlphaFoldDB" id="T0GKS7"/>
<feature type="domain" description="Methyltransferase type 11" evidence="5">
    <location>
        <begin position="70"/>
        <end position="169"/>
    </location>
</feature>
<dbReference type="PANTHER" id="PTHR44307:SF2">
    <property type="entry name" value="PHOSPHOETHANOLAMINE METHYLTRANSFERASE ISOFORM X1"/>
    <property type="match status" value="1"/>
</dbReference>
<comment type="caution">
    <text evidence="6">The sequence shown here is derived from an EMBL/GenBank/DDBJ whole genome shotgun (WGS) entry which is preliminary data.</text>
</comment>
<dbReference type="CDD" id="cd02440">
    <property type="entry name" value="AdoMet_MTases"/>
    <property type="match status" value="1"/>
</dbReference>
<keyword evidence="2 6" id="KW-0489">Methyltransferase</keyword>
<dbReference type="Gene3D" id="3.40.50.150">
    <property type="entry name" value="Vaccinia Virus protein VP39"/>
    <property type="match status" value="1"/>
</dbReference>
<protein>
    <submittedName>
        <fullName evidence="6">Methyltransferase domain protein</fullName>
    </submittedName>
</protein>
<proteinExistence type="predicted"/>
<comment type="pathway">
    <text evidence="1">Lipid metabolism.</text>
</comment>
<evidence type="ECO:0000256" key="2">
    <source>
        <dbReference type="ARBA" id="ARBA00022603"/>
    </source>
</evidence>
<keyword evidence="7" id="KW-1185">Reference proteome</keyword>
<dbReference type="GO" id="GO:0008757">
    <property type="term" value="F:S-adenosylmethionine-dependent methyltransferase activity"/>
    <property type="evidence" value="ECO:0007669"/>
    <property type="project" value="InterPro"/>
</dbReference>
<dbReference type="SUPFAM" id="SSF53335">
    <property type="entry name" value="S-adenosyl-L-methionine-dependent methyltransferases"/>
    <property type="match status" value="1"/>
</dbReference>
<dbReference type="Proteomes" id="UP000015454">
    <property type="component" value="Unassembled WGS sequence"/>
</dbReference>
<dbReference type="Pfam" id="PF08241">
    <property type="entry name" value="Methyltransf_11"/>
    <property type="match status" value="1"/>
</dbReference>
<keyword evidence="3" id="KW-0808">Transferase</keyword>
<evidence type="ECO:0000313" key="7">
    <source>
        <dbReference type="Proteomes" id="UP000015454"/>
    </source>
</evidence>
<dbReference type="STRING" id="1049789.LEP1GSC050_3767"/>